<keyword evidence="2" id="KW-0813">Transport</keyword>
<dbReference type="PANTHER" id="PTHR45772">
    <property type="entry name" value="CONSERVED COMPONENT OF ABC TRANSPORTER FOR NATURAL AMINO ACIDS-RELATED"/>
    <property type="match status" value="1"/>
</dbReference>
<comment type="function">
    <text evidence="5">Involved in beta-(1--&gt;2)glucan export. Transmembrane domains (TMD) form a pore in the inner membrane and the ATP-binding domain (NBD) is responsible for energy generation.</text>
</comment>
<proteinExistence type="inferred from homology"/>
<evidence type="ECO:0000259" key="6">
    <source>
        <dbReference type="PROSITE" id="PS50893"/>
    </source>
</evidence>
<gene>
    <name evidence="7" type="ORF">GCM10007857_28150</name>
</gene>
<evidence type="ECO:0000313" key="7">
    <source>
        <dbReference type="EMBL" id="GLR86104.1"/>
    </source>
</evidence>
<dbReference type="RefSeq" id="WP_284266006.1">
    <property type="nucleotide sequence ID" value="NZ_BSOW01000008.1"/>
</dbReference>
<dbReference type="InterPro" id="IPR003439">
    <property type="entry name" value="ABC_transporter-like_ATP-bd"/>
</dbReference>
<protein>
    <submittedName>
        <fullName evidence="7">ABC transporter ATP-binding protein</fullName>
    </submittedName>
</protein>
<evidence type="ECO:0000256" key="4">
    <source>
        <dbReference type="ARBA" id="ARBA00022840"/>
    </source>
</evidence>
<dbReference type="Proteomes" id="UP001156905">
    <property type="component" value="Unassembled WGS sequence"/>
</dbReference>
<dbReference type="Gene3D" id="3.40.50.300">
    <property type="entry name" value="P-loop containing nucleotide triphosphate hydrolases"/>
    <property type="match status" value="1"/>
</dbReference>
<dbReference type="InterPro" id="IPR027417">
    <property type="entry name" value="P-loop_NTPase"/>
</dbReference>
<dbReference type="PROSITE" id="PS50893">
    <property type="entry name" value="ABC_TRANSPORTER_2"/>
    <property type="match status" value="1"/>
</dbReference>
<evidence type="ECO:0000256" key="5">
    <source>
        <dbReference type="ARBA" id="ARBA00024722"/>
    </source>
</evidence>
<name>A0ABQ6AYH3_9BRAD</name>
<dbReference type="CDD" id="cd03219">
    <property type="entry name" value="ABC_Mj1267_LivG_branched"/>
    <property type="match status" value="1"/>
</dbReference>
<reference evidence="8" key="1">
    <citation type="journal article" date="2019" name="Int. J. Syst. Evol. Microbiol.">
        <title>The Global Catalogue of Microorganisms (GCM) 10K type strain sequencing project: providing services to taxonomists for standard genome sequencing and annotation.</title>
        <authorList>
            <consortium name="The Broad Institute Genomics Platform"/>
            <consortium name="The Broad Institute Genome Sequencing Center for Infectious Disease"/>
            <person name="Wu L."/>
            <person name="Ma J."/>
        </authorList>
    </citation>
    <scope>NUCLEOTIDE SEQUENCE [LARGE SCALE GENOMIC DNA]</scope>
    <source>
        <strain evidence="8">NBRC 102520</strain>
    </source>
</reference>
<dbReference type="PROSITE" id="PS00211">
    <property type="entry name" value="ABC_TRANSPORTER_1"/>
    <property type="match status" value="1"/>
</dbReference>
<sequence>MSVAPTLLAVEGLTKSYGGIHAVRGVSFELRAGEILALIGPNGAGKSTCFDMLNGQNKPDSGRIRLLGEDTTAKKPREVWRLGVGRTFQITATFATMTVRENVQVALISHQKQLLNLWGSAPRFDRDEAVRLLELVGMGGYADRPCGELAYGDLKRLELAVALANEPKLLLMDEPTAGMAPRERIDLMRLTARIAREKSIGVLFTEHDMDVVFEHADRIIVLNRGTLIAEGSPTEVRGNPQVQAVYLGEGLVYDARHREGAAT</sequence>
<evidence type="ECO:0000256" key="1">
    <source>
        <dbReference type="ARBA" id="ARBA00005417"/>
    </source>
</evidence>
<dbReference type="EMBL" id="BSOW01000008">
    <property type="protein sequence ID" value="GLR86104.1"/>
    <property type="molecule type" value="Genomic_DNA"/>
</dbReference>
<keyword evidence="8" id="KW-1185">Reference proteome</keyword>
<dbReference type="Pfam" id="PF00005">
    <property type="entry name" value="ABC_tran"/>
    <property type="match status" value="1"/>
</dbReference>
<comment type="similarity">
    <text evidence="1">Belongs to the ABC transporter superfamily.</text>
</comment>
<dbReference type="GO" id="GO:0005524">
    <property type="term" value="F:ATP binding"/>
    <property type="evidence" value="ECO:0007669"/>
    <property type="project" value="UniProtKB-KW"/>
</dbReference>
<feature type="domain" description="ABC transporter" evidence="6">
    <location>
        <begin position="8"/>
        <end position="249"/>
    </location>
</feature>
<evidence type="ECO:0000256" key="2">
    <source>
        <dbReference type="ARBA" id="ARBA00022448"/>
    </source>
</evidence>
<accession>A0ABQ6AYH3</accession>
<dbReference type="InterPro" id="IPR017871">
    <property type="entry name" value="ABC_transporter-like_CS"/>
</dbReference>
<dbReference type="InterPro" id="IPR003593">
    <property type="entry name" value="AAA+_ATPase"/>
</dbReference>
<dbReference type="InterPro" id="IPR051120">
    <property type="entry name" value="ABC_AA/LPS_Transport"/>
</dbReference>
<dbReference type="PANTHER" id="PTHR45772:SF7">
    <property type="entry name" value="AMINO ACID ABC TRANSPORTER ATP-BINDING PROTEIN"/>
    <property type="match status" value="1"/>
</dbReference>
<organism evidence="7 8">
    <name type="scientific">Bradyrhizobium iriomotense</name>
    <dbReference type="NCBI Taxonomy" id="441950"/>
    <lineage>
        <taxon>Bacteria</taxon>
        <taxon>Pseudomonadati</taxon>
        <taxon>Pseudomonadota</taxon>
        <taxon>Alphaproteobacteria</taxon>
        <taxon>Hyphomicrobiales</taxon>
        <taxon>Nitrobacteraceae</taxon>
        <taxon>Bradyrhizobium</taxon>
    </lineage>
</organism>
<keyword evidence="4 7" id="KW-0067">ATP-binding</keyword>
<keyword evidence="3" id="KW-0547">Nucleotide-binding</keyword>
<evidence type="ECO:0000313" key="8">
    <source>
        <dbReference type="Proteomes" id="UP001156905"/>
    </source>
</evidence>
<dbReference type="SMART" id="SM00382">
    <property type="entry name" value="AAA"/>
    <property type="match status" value="1"/>
</dbReference>
<comment type="caution">
    <text evidence="7">The sequence shown here is derived from an EMBL/GenBank/DDBJ whole genome shotgun (WGS) entry which is preliminary data.</text>
</comment>
<dbReference type="InterPro" id="IPR032823">
    <property type="entry name" value="BCA_ABC_TP_C"/>
</dbReference>
<dbReference type="SUPFAM" id="SSF52540">
    <property type="entry name" value="P-loop containing nucleoside triphosphate hydrolases"/>
    <property type="match status" value="1"/>
</dbReference>
<dbReference type="Pfam" id="PF12399">
    <property type="entry name" value="BCA_ABC_TP_C"/>
    <property type="match status" value="1"/>
</dbReference>
<evidence type="ECO:0000256" key="3">
    <source>
        <dbReference type="ARBA" id="ARBA00022741"/>
    </source>
</evidence>